<keyword evidence="10" id="KW-1185">Reference proteome</keyword>
<feature type="binding site" evidence="5">
    <location>
        <position position="116"/>
    </location>
    <ligand>
        <name>NAD(+)</name>
        <dbReference type="ChEBI" id="CHEBI:57540"/>
    </ligand>
</feature>
<feature type="binding site" evidence="5">
    <location>
        <begin position="8"/>
        <end position="13"/>
    </location>
    <ligand>
        <name>NAD(+)</name>
        <dbReference type="ChEBI" id="CHEBI:57540"/>
    </ligand>
</feature>
<dbReference type="InterPro" id="IPR013328">
    <property type="entry name" value="6PGD_dom2"/>
</dbReference>
<dbReference type="PANTHER" id="PTHR48075:SF5">
    <property type="entry name" value="3-HYDROXYBUTYRYL-COA DEHYDROGENASE"/>
    <property type="match status" value="1"/>
</dbReference>
<dbReference type="Proteomes" id="UP000268652">
    <property type="component" value="Unassembled WGS sequence"/>
</dbReference>
<dbReference type="Proteomes" id="UP000275024">
    <property type="component" value="Unassembled WGS sequence"/>
</dbReference>
<dbReference type="InterPro" id="IPR006176">
    <property type="entry name" value="3-OHacyl-CoA_DH_NAD-bd"/>
</dbReference>
<dbReference type="GO" id="GO:0016616">
    <property type="term" value="F:oxidoreductase activity, acting on the CH-OH group of donors, NAD or NADP as acceptor"/>
    <property type="evidence" value="ECO:0007669"/>
    <property type="project" value="InterPro"/>
</dbReference>
<evidence type="ECO:0000313" key="9">
    <source>
        <dbReference type="EMBL" id="RKN27373.1"/>
    </source>
</evidence>
<evidence type="ECO:0000259" key="7">
    <source>
        <dbReference type="Pfam" id="PF02737"/>
    </source>
</evidence>
<gene>
    <name evidence="9" type="ORF">D7318_00165</name>
    <name evidence="8" type="ORF">D7319_02730</name>
</gene>
<accession>A0A3A9WJU3</accession>
<evidence type="ECO:0000313" key="8">
    <source>
        <dbReference type="EMBL" id="RKN12862.1"/>
    </source>
</evidence>
<dbReference type="PIRSF" id="PIRSF000105">
    <property type="entry name" value="HCDH"/>
    <property type="match status" value="1"/>
</dbReference>
<evidence type="ECO:0000259" key="6">
    <source>
        <dbReference type="Pfam" id="PF00725"/>
    </source>
</evidence>
<feature type="domain" description="3-hydroxyacyl-CoA dehydrogenase NAD binding" evidence="7">
    <location>
        <begin position="4"/>
        <end position="180"/>
    </location>
</feature>
<protein>
    <submittedName>
        <fullName evidence="8">3-hydroxybutyryl-CoA dehydrogenase</fullName>
    </submittedName>
</protein>
<dbReference type="InterPro" id="IPR006108">
    <property type="entry name" value="3HC_DH_C"/>
</dbReference>
<evidence type="ECO:0000256" key="2">
    <source>
        <dbReference type="ARBA" id="ARBA00009463"/>
    </source>
</evidence>
<dbReference type="Pfam" id="PF00725">
    <property type="entry name" value="3HCDH"/>
    <property type="match status" value="1"/>
</dbReference>
<dbReference type="PANTHER" id="PTHR48075">
    <property type="entry name" value="3-HYDROXYACYL-COA DEHYDROGENASE FAMILY PROTEIN"/>
    <property type="match status" value="1"/>
</dbReference>
<reference evidence="10 11" key="1">
    <citation type="submission" date="2018-09" db="EMBL/GenBank/DDBJ databases">
        <title>Streptomyces sp. nov. DS1-2, an endophytic actinomycete isolated from roots of Dendrobium scabrilingue.</title>
        <authorList>
            <person name="Kuncharoen N."/>
            <person name="Kudo T."/>
            <person name="Ohkuma M."/>
            <person name="Yuki M."/>
            <person name="Tanasupawat S."/>
        </authorList>
    </citation>
    <scope>NUCLEOTIDE SEQUENCE [LARGE SCALE GENOMIC DNA]</scope>
    <source>
        <strain evidence="8 11">AZ1-7</strain>
        <strain evidence="9 10">DS1-2</strain>
    </source>
</reference>
<feature type="site" description="Important for catalytic activity" evidence="4">
    <location>
        <position position="137"/>
    </location>
</feature>
<evidence type="ECO:0000313" key="10">
    <source>
        <dbReference type="Proteomes" id="UP000268652"/>
    </source>
</evidence>
<dbReference type="SUPFAM" id="SSF48179">
    <property type="entry name" value="6-phosphogluconate dehydrogenase C-terminal domain-like"/>
    <property type="match status" value="1"/>
</dbReference>
<evidence type="ECO:0000256" key="3">
    <source>
        <dbReference type="ARBA" id="ARBA00023002"/>
    </source>
</evidence>
<name>A0A3A9WJU3_9ACTN</name>
<comment type="similarity">
    <text evidence="2">Belongs to the 3-hydroxyacyl-CoA dehydrogenase family.</text>
</comment>
<dbReference type="EMBL" id="RBDY01000001">
    <property type="protein sequence ID" value="RKN27373.1"/>
    <property type="molecule type" value="Genomic_DNA"/>
</dbReference>
<organism evidence="8 11">
    <name type="scientific">Streptomyces radicis</name>
    <dbReference type="NCBI Taxonomy" id="1750517"/>
    <lineage>
        <taxon>Bacteria</taxon>
        <taxon>Bacillati</taxon>
        <taxon>Actinomycetota</taxon>
        <taxon>Actinomycetes</taxon>
        <taxon>Kitasatosporales</taxon>
        <taxon>Streptomycetaceae</taxon>
        <taxon>Streptomyces</taxon>
    </lineage>
</organism>
<feature type="binding site" evidence="5">
    <location>
        <position position="89"/>
    </location>
    <ligand>
        <name>NAD(+)</name>
        <dbReference type="ChEBI" id="CHEBI:57540"/>
    </ligand>
</feature>
<dbReference type="SUPFAM" id="SSF51735">
    <property type="entry name" value="NAD(P)-binding Rossmann-fold domains"/>
    <property type="match status" value="1"/>
</dbReference>
<evidence type="ECO:0000313" key="11">
    <source>
        <dbReference type="Proteomes" id="UP000275024"/>
    </source>
</evidence>
<feature type="binding site" evidence="5">
    <location>
        <position position="140"/>
    </location>
    <ligand>
        <name>NAD(+)</name>
        <dbReference type="ChEBI" id="CHEBI:57540"/>
    </ligand>
</feature>
<feature type="binding site" evidence="5">
    <location>
        <position position="94"/>
    </location>
    <ligand>
        <name>NAD(+)</name>
        <dbReference type="ChEBI" id="CHEBI:57540"/>
    </ligand>
</feature>
<dbReference type="InterPro" id="IPR036291">
    <property type="entry name" value="NAD(P)-bd_dom_sf"/>
</dbReference>
<dbReference type="GO" id="GO:0006631">
    <property type="term" value="P:fatty acid metabolic process"/>
    <property type="evidence" value="ECO:0007669"/>
    <property type="project" value="InterPro"/>
</dbReference>
<evidence type="ECO:0000256" key="4">
    <source>
        <dbReference type="PIRSR" id="PIRSR000105-1"/>
    </source>
</evidence>
<feature type="binding site" evidence="5">
    <location>
        <position position="271"/>
    </location>
    <ligand>
        <name>NAD(+)</name>
        <dbReference type="ChEBI" id="CHEBI:57540"/>
    </ligand>
</feature>
<feature type="domain" description="3-hydroxyacyl-CoA dehydrogenase C-terminal" evidence="6">
    <location>
        <begin position="183"/>
        <end position="279"/>
    </location>
</feature>
<feature type="binding site" evidence="5">
    <location>
        <position position="31"/>
    </location>
    <ligand>
        <name>NAD(+)</name>
        <dbReference type="ChEBI" id="CHEBI:57540"/>
    </ligand>
</feature>
<sequence length="281" mass="30447">MTRVGVVGAGVMGTGLAQSLTEYGHEVVLVDRSKEALDLAQAEILKFERFGALLGATGPSREGMSGRVTCTTDLADLSTVEFLVENITESWELKRALYPQLDEAAPESCVFAVNTSAIPITKVAARTTRQDRVIGTHFMNPVPMKPTVEVIKGWHTSQETIDATLALLGAFGKSGVQVNDSPGFVSNRVLMLTINEAVYLVADGVAEPEDVDRIFTECFGHTMGPLATADLIGLDTILYSIDVLYENFNDGKYRPCPLLQRMVDAGLYGRKSGRGFFAYEA</sequence>
<dbReference type="EMBL" id="RBDX01000001">
    <property type="protein sequence ID" value="RKN12862.1"/>
    <property type="molecule type" value="Genomic_DNA"/>
</dbReference>
<dbReference type="InterPro" id="IPR022694">
    <property type="entry name" value="3-OHacyl-CoA_DH"/>
</dbReference>
<dbReference type="GO" id="GO:0070403">
    <property type="term" value="F:NAD+ binding"/>
    <property type="evidence" value="ECO:0007669"/>
    <property type="project" value="InterPro"/>
</dbReference>
<evidence type="ECO:0000256" key="1">
    <source>
        <dbReference type="ARBA" id="ARBA00005086"/>
    </source>
</evidence>
<dbReference type="RefSeq" id="WP_120694741.1">
    <property type="nucleotide sequence ID" value="NZ_RBDX01000001.1"/>
</dbReference>
<dbReference type="OrthoDB" id="3229174at2"/>
<evidence type="ECO:0000256" key="5">
    <source>
        <dbReference type="PIRSR" id="PIRSR000105-2"/>
    </source>
</evidence>
<dbReference type="Gene3D" id="3.40.50.720">
    <property type="entry name" value="NAD(P)-binding Rossmann-like Domain"/>
    <property type="match status" value="1"/>
</dbReference>
<comment type="pathway">
    <text evidence="1">Lipid metabolism; butanoate metabolism.</text>
</comment>
<comment type="caution">
    <text evidence="8">The sequence shown here is derived from an EMBL/GenBank/DDBJ whole genome shotgun (WGS) entry which is preliminary data.</text>
</comment>
<dbReference type="Pfam" id="PF02737">
    <property type="entry name" value="3HCDH_N"/>
    <property type="match status" value="1"/>
</dbReference>
<proteinExistence type="inferred from homology"/>
<keyword evidence="5" id="KW-0520">NAD</keyword>
<dbReference type="AlphaFoldDB" id="A0A3A9WJU3"/>
<dbReference type="Gene3D" id="1.10.1040.10">
    <property type="entry name" value="N-(1-d-carboxylethyl)-l-norvaline Dehydrogenase, domain 2"/>
    <property type="match status" value="1"/>
</dbReference>
<keyword evidence="3" id="KW-0560">Oxidoreductase</keyword>
<dbReference type="InterPro" id="IPR008927">
    <property type="entry name" value="6-PGluconate_DH-like_C_sf"/>
</dbReference>